<proteinExistence type="predicted"/>
<evidence type="ECO:0000313" key="2">
    <source>
        <dbReference type="Proteomes" id="UP001250932"/>
    </source>
</evidence>
<comment type="caution">
    <text evidence="1">The sequence shown here is derived from an EMBL/GenBank/DDBJ whole genome shotgun (WGS) entry which is preliminary data.</text>
</comment>
<sequence>MKLQVGDFVIVKKFKASTRPSLRAKDIDPATHGDTYSYRIDKYWKVVEVGNDGRIEIETRRGKRHTIDTRNQDFRKANILDRFFHRDRFF</sequence>
<organism evidence="1 2">
    <name type="scientific">Candidatus Nitronereus thalassa</name>
    <dbReference type="NCBI Taxonomy" id="3020898"/>
    <lineage>
        <taxon>Bacteria</taxon>
        <taxon>Pseudomonadati</taxon>
        <taxon>Nitrospirota</taxon>
        <taxon>Nitrospiria</taxon>
        <taxon>Nitrospirales</taxon>
        <taxon>Nitrospiraceae</taxon>
        <taxon>Candidatus Nitronereus</taxon>
    </lineage>
</organism>
<dbReference type="EMBL" id="JAQOUE010000001">
    <property type="protein sequence ID" value="MDT7043625.1"/>
    <property type="molecule type" value="Genomic_DNA"/>
</dbReference>
<gene>
    <name evidence="1" type="ORF">PPG34_14805</name>
</gene>
<dbReference type="Proteomes" id="UP001250932">
    <property type="component" value="Unassembled WGS sequence"/>
</dbReference>
<dbReference type="RefSeq" id="WP_313834191.1">
    <property type="nucleotide sequence ID" value="NZ_JAQOUE010000001.1"/>
</dbReference>
<reference evidence="1 2" key="1">
    <citation type="journal article" date="2023" name="ISME J.">
        <title>Cultivation and genomic characterization of novel and ubiquitous marine nitrite-oxidizing bacteria from the Nitrospirales.</title>
        <authorList>
            <person name="Mueller A.J."/>
            <person name="Daebeler A."/>
            <person name="Herbold C.W."/>
            <person name="Kirkegaard R.H."/>
            <person name="Daims H."/>
        </authorList>
    </citation>
    <scope>NUCLEOTIDE SEQUENCE [LARGE SCALE GENOMIC DNA]</scope>
    <source>
        <strain evidence="1 2">EB</strain>
    </source>
</reference>
<protein>
    <submittedName>
        <fullName evidence="1">Uncharacterized protein</fullName>
    </submittedName>
</protein>
<evidence type="ECO:0000313" key="1">
    <source>
        <dbReference type="EMBL" id="MDT7043625.1"/>
    </source>
</evidence>
<keyword evidence="2" id="KW-1185">Reference proteome</keyword>
<name>A0ABU3KAW6_9BACT</name>
<accession>A0ABU3KAW6</accession>